<evidence type="ECO:0000313" key="2">
    <source>
        <dbReference type="Proteomes" id="UP000606172"/>
    </source>
</evidence>
<protein>
    <submittedName>
        <fullName evidence="1">Uncharacterized protein</fullName>
    </submittedName>
</protein>
<dbReference type="Proteomes" id="UP000606172">
    <property type="component" value="Unassembled WGS sequence"/>
</dbReference>
<keyword evidence="2" id="KW-1185">Reference proteome</keyword>
<comment type="caution">
    <text evidence="1">The sequence shown here is derived from an EMBL/GenBank/DDBJ whole genome shotgun (WGS) entry which is preliminary data.</text>
</comment>
<name>A0A919VAG2_9ACTN</name>
<dbReference type="EMBL" id="BOOW01000008">
    <property type="protein sequence ID" value="GII91084.1"/>
    <property type="molecule type" value="Genomic_DNA"/>
</dbReference>
<accession>A0A919VAG2</accession>
<sequence length="80" mass="8665">MTSAFSRGEVAKGAFLRQLLFLRAGGMGVFVSTGGEGAWPVEILCPEPGTQVFGTPKKVTLWERFITLSNRGGLVLRLPR</sequence>
<evidence type="ECO:0000313" key="1">
    <source>
        <dbReference type="EMBL" id="GII91084.1"/>
    </source>
</evidence>
<gene>
    <name evidence="1" type="ORF">Ssi02_13150</name>
</gene>
<dbReference type="AlphaFoldDB" id="A0A919VAG2"/>
<reference evidence="1" key="1">
    <citation type="submission" date="2021-01" db="EMBL/GenBank/DDBJ databases">
        <title>Whole genome shotgun sequence of Sinosporangium siamense NBRC 109515.</title>
        <authorList>
            <person name="Komaki H."/>
            <person name="Tamura T."/>
        </authorList>
    </citation>
    <scope>NUCLEOTIDE SEQUENCE</scope>
    <source>
        <strain evidence="1">NBRC 109515</strain>
    </source>
</reference>
<proteinExistence type="predicted"/>
<organism evidence="1 2">
    <name type="scientific">Sinosporangium siamense</name>
    <dbReference type="NCBI Taxonomy" id="1367973"/>
    <lineage>
        <taxon>Bacteria</taxon>
        <taxon>Bacillati</taxon>
        <taxon>Actinomycetota</taxon>
        <taxon>Actinomycetes</taxon>
        <taxon>Streptosporangiales</taxon>
        <taxon>Streptosporangiaceae</taxon>
        <taxon>Sinosporangium</taxon>
    </lineage>
</organism>